<evidence type="ECO:0000313" key="8">
    <source>
        <dbReference type="RefSeq" id="XP_033461021.1"/>
    </source>
</evidence>
<name>A0A6J3M7K9_9PEZI</name>
<dbReference type="OrthoDB" id="2151789at2759"/>
<feature type="signal peptide" evidence="5">
    <location>
        <begin position="1"/>
        <end position="16"/>
    </location>
</feature>
<accession>A0A6J3M7K9</accession>
<dbReference type="PANTHER" id="PTHR42973">
    <property type="entry name" value="BINDING OXIDOREDUCTASE, PUTATIVE (AFU_ORTHOLOGUE AFUA_1G17690)-RELATED"/>
    <property type="match status" value="1"/>
</dbReference>
<dbReference type="AlphaFoldDB" id="A0A6J3M7K9"/>
<dbReference type="PANTHER" id="PTHR42973:SF13">
    <property type="entry name" value="FAD-BINDING PCMH-TYPE DOMAIN-CONTAINING PROTEIN"/>
    <property type="match status" value="1"/>
</dbReference>
<dbReference type="InterPro" id="IPR016169">
    <property type="entry name" value="FAD-bd_PCMH_sub2"/>
</dbReference>
<evidence type="ECO:0000259" key="6">
    <source>
        <dbReference type="PROSITE" id="PS51387"/>
    </source>
</evidence>
<evidence type="ECO:0000256" key="2">
    <source>
        <dbReference type="ARBA" id="ARBA00022630"/>
    </source>
</evidence>
<dbReference type="Pfam" id="PF08031">
    <property type="entry name" value="BBE"/>
    <property type="match status" value="1"/>
</dbReference>
<dbReference type="SUPFAM" id="SSF56176">
    <property type="entry name" value="FAD-binding/transporter-associated domain-like"/>
    <property type="match status" value="1"/>
</dbReference>
<keyword evidence="2" id="KW-0285">Flavoprotein</keyword>
<reference evidence="8" key="1">
    <citation type="submission" date="2020-01" db="EMBL/GenBank/DDBJ databases">
        <authorList>
            <consortium name="DOE Joint Genome Institute"/>
            <person name="Haridas S."/>
            <person name="Albert R."/>
            <person name="Binder M."/>
            <person name="Bloem J."/>
            <person name="Labutti K."/>
            <person name="Salamov A."/>
            <person name="Andreopoulos B."/>
            <person name="Baker S.E."/>
            <person name="Barry K."/>
            <person name="Bills G."/>
            <person name="Bluhm B.H."/>
            <person name="Cannon C."/>
            <person name="Castanera R."/>
            <person name="Culley D.E."/>
            <person name="Daum C."/>
            <person name="Ezra D."/>
            <person name="Gonzalez J.B."/>
            <person name="Henrissat B."/>
            <person name="Kuo A."/>
            <person name="Liang C."/>
            <person name="Lipzen A."/>
            <person name="Lutzoni F."/>
            <person name="Magnuson J."/>
            <person name="Mondo S."/>
            <person name="Nolan M."/>
            <person name="Ohm R."/>
            <person name="Pangilinan J."/>
            <person name="Park H.-J."/>
            <person name="Ramirez L."/>
            <person name="Alfaro M."/>
            <person name="Sun H."/>
            <person name="Tritt A."/>
            <person name="Yoshinaga Y."/>
            <person name="Zwiers L.-H."/>
            <person name="Turgeon B.G."/>
            <person name="Goodwin S.B."/>
            <person name="Spatafora J.W."/>
            <person name="Crous P.W."/>
            <person name="Grigoriev I.V."/>
        </authorList>
    </citation>
    <scope>NUCLEOTIDE SEQUENCE</scope>
    <source>
        <strain evidence="8">CBS 342.82</strain>
    </source>
</reference>
<reference evidence="8" key="3">
    <citation type="submission" date="2025-08" db="UniProtKB">
        <authorList>
            <consortium name="RefSeq"/>
        </authorList>
    </citation>
    <scope>IDENTIFICATION</scope>
    <source>
        <strain evidence="8">CBS 342.82</strain>
    </source>
</reference>
<keyword evidence="4" id="KW-0560">Oxidoreductase</keyword>
<dbReference type="Pfam" id="PF01565">
    <property type="entry name" value="FAD_binding_4"/>
    <property type="match status" value="1"/>
</dbReference>
<feature type="domain" description="FAD-binding PCMH-type" evidence="6">
    <location>
        <begin position="69"/>
        <end position="242"/>
    </location>
</feature>
<proteinExistence type="inferred from homology"/>
<keyword evidence="5" id="KW-0732">Signal</keyword>
<sequence length="529" mass="57599">MWSLLVLATAVASTTAASVTNDTLTVCKYLQGKYPNYFAWDPLGPKGFLASNASVYNDINSIYWNAKNSQLRAACAFFPSNAQQVSDAVITLNKYPSVRFALKSGGHQPAPGFSATDGGVIISFEPNLASTVRSQDGKHFFIGPGARWGDVYNVTGRTNQLVVGGRLAHIGVGGLTLGGGLSYLSAQYGLACDNVDEFEVVLANGTITNANRTQNKELWWSLRGGGNQFAIVTRFKTQAHPAGMNGLVWGGTRIYSADQRRALFSALTNFTRNVPDSKAAVISTFQFTGPGAAIKVPLFFFFYDGPKPPPGVFDEFDAIKSTSNDTDTKTYYALSQSAGGASLNGFGNSFRVNTVPNLPHDQMVQYYDAYWNITESQAFNNSVTNLLDFQLIGFDAQPLPVQIAQASQAQGGNALGLDPAHGDRVWVENDFLWSNKLCNDKCPEYSRHMSDLALDYQKQNYAGVPPTNYQSGDLDWISYNPLFMNDAAPYQDVYTSYGSENLARLQAAKKAYDPTGFFTNRQGGFKLPA</sequence>
<evidence type="ECO:0000313" key="7">
    <source>
        <dbReference type="Proteomes" id="UP000504637"/>
    </source>
</evidence>
<protein>
    <submittedName>
        <fullName evidence="8">Secreted FAD-dependent oxidoreductase</fullName>
    </submittedName>
</protein>
<dbReference type="GeneID" id="54359011"/>
<evidence type="ECO:0000256" key="3">
    <source>
        <dbReference type="ARBA" id="ARBA00022827"/>
    </source>
</evidence>
<dbReference type="InterPro" id="IPR036318">
    <property type="entry name" value="FAD-bd_PCMH-like_sf"/>
</dbReference>
<keyword evidence="3" id="KW-0274">FAD</keyword>
<keyword evidence="7" id="KW-1185">Reference proteome</keyword>
<dbReference type="RefSeq" id="XP_033461021.1">
    <property type="nucleotide sequence ID" value="XM_033601211.1"/>
</dbReference>
<dbReference type="InterPro" id="IPR012951">
    <property type="entry name" value="BBE"/>
</dbReference>
<dbReference type="GO" id="GO:0016491">
    <property type="term" value="F:oxidoreductase activity"/>
    <property type="evidence" value="ECO:0007669"/>
    <property type="project" value="UniProtKB-KW"/>
</dbReference>
<evidence type="ECO:0000256" key="4">
    <source>
        <dbReference type="ARBA" id="ARBA00023002"/>
    </source>
</evidence>
<dbReference type="Gene3D" id="3.30.465.10">
    <property type="match status" value="1"/>
</dbReference>
<organism evidence="8">
    <name type="scientific">Dissoconium aciculare CBS 342.82</name>
    <dbReference type="NCBI Taxonomy" id="1314786"/>
    <lineage>
        <taxon>Eukaryota</taxon>
        <taxon>Fungi</taxon>
        <taxon>Dikarya</taxon>
        <taxon>Ascomycota</taxon>
        <taxon>Pezizomycotina</taxon>
        <taxon>Dothideomycetes</taxon>
        <taxon>Dothideomycetidae</taxon>
        <taxon>Mycosphaerellales</taxon>
        <taxon>Dissoconiaceae</taxon>
        <taxon>Dissoconium</taxon>
    </lineage>
</organism>
<dbReference type="InterPro" id="IPR006094">
    <property type="entry name" value="Oxid_FAD_bind_N"/>
</dbReference>
<comment type="similarity">
    <text evidence="1">Belongs to the oxygen-dependent FAD-linked oxidoreductase family.</text>
</comment>
<dbReference type="GO" id="GO:0071949">
    <property type="term" value="F:FAD binding"/>
    <property type="evidence" value="ECO:0007669"/>
    <property type="project" value="InterPro"/>
</dbReference>
<feature type="chain" id="PRO_5026763748" evidence="5">
    <location>
        <begin position="17"/>
        <end position="529"/>
    </location>
</feature>
<reference evidence="8" key="2">
    <citation type="submission" date="2020-04" db="EMBL/GenBank/DDBJ databases">
        <authorList>
            <consortium name="NCBI Genome Project"/>
        </authorList>
    </citation>
    <scope>NUCLEOTIDE SEQUENCE</scope>
    <source>
        <strain evidence="8">CBS 342.82</strain>
    </source>
</reference>
<evidence type="ECO:0000256" key="5">
    <source>
        <dbReference type="SAM" id="SignalP"/>
    </source>
</evidence>
<gene>
    <name evidence="8" type="ORF">K489DRAFT_317041</name>
</gene>
<dbReference type="PROSITE" id="PS51387">
    <property type="entry name" value="FAD_PCMH"/>
    <property type="match status" value="1"/>
</dbReference>
<evidence type="ECO:0000256" key="1">
    <source>
        <dbReference type="ARBA" id="ARBA00005466"/>
    </source>
</evidence>
<dbReference type="InterPro" id="IPR016166">
    <property type="entry name" value="FAD-bd_PCMH"/>
</dbReference>
<dbReference type="InterPro" id="IPR050416">
    <property type="entry name" value="FAD-linked_Oxidoreductase"/>
</dbReference>
<dbReference type="Proteomes" id="UP000504637">
    <property type="component" value="Unplaced"/>
</dbReference>